<evidence type="ECO:0000256" key="3">
    <source>
        <dbReference type="ARBA" id="ARBA00022559"/>
    </source>
</evidence>
<feature type="region of interest" description="Disordered" evidence="14">
    <location>
        <begin position="1"/>
        <end position="20"/>
    </location>
</feature>
<evidence type="ECO:0000256" key="2">
    <source>
        <dbReference type="ARBA" id="ARBA00022516"/>
    </source>
</evidence>
<evidence type="ECO:0000256" key="7">
    <source>
        <dbReference type="ARBA" id="ARBA00022821"/>
    </source>
</evidence>
<evidence type="ECO:0000256" key="8">
    <source>
        <dbReference type="ARBA" id="ARBA00022832"/>
    </source>
</evidence>
<keyword evidence="7" id="KW-0611">Plant defense</keyword>
<dbReference type="PANTHER" id="PTHR11903:SF11">
    <property type="entry name" value="ALPHA-DIOXYGENASE 1"/>
    <property type="match status" value="1"/>
</dbReference>
<dbReference type="Proteomes" id="UP001500305">
    <property type="component" value="Unassembled WGS sequence"/>
</dbReference>
<evidence type="ECO:0000256" key="14">
    <source>
        <dbReference type="SAM" id="MobiDB-lite"/>
    </source>
</evidence>
<dbReference type="GO" id="GO:0004601">
    <property type="term" value="F:peroxidase activity"/>
    <property type="evidence" value="ECO:0007669"/>
    <property type="project" value="UniProtKB-KW"/>
</dbReference>
<dbReference type="InterPro" id="IPR037120">
    <property type="entry name" value="Haem_peroxidase_sf_animal"/>
</dbReference>
<keyword evidence="5" id="KW-0479">Metal-binding</keyword>
<evidence type="ECO:0000256" key="12">
    <source>
        <dbReference type="ARBA" id="ARBA00023098"/>
    </source>
</evidence>
<comment type="caution">
    <text evidence="15">The sequence shown here is derived from an EMBL/GenBank/DDBJ whole genome shotgun (WGS) entry which is preliminary data.</text>
</comment>
<protein>
    <submittedName>
        <fullName evidence="15">Peroxidase family protein</fullName>
    </submittedName>
</protein>
<keyword evidence="10" id="KW-0560">Oxidoreductase</keyword>
<keyword evidence="13" id="KW-0275">Fatty acid biosynthesis</keyword>
<keyword evidence="9" id="KW-0223">Dioxygenase</keyword>
<dbReference type="PROSITE" id="PS50292">
    <property type="entry name" value="PEROXIDASE_3"/>
    <property type="match status" value="1"/>
</dbReference>
<reference evidence="16" key="1">
    <citation type="journal article" date="2019" name="Int. J. Syst. Evol. Microbiol.">
        <title>The Global Catalogue of Microorganisms (GCM) 10K type strain sequencing project: providing services to taxonomists for standard genome sequencing and annotation.</title>
        <authorList>
            <consortium name="The Broad Institute Genomics Platform"/>
            <consortium name="The Broad Institute Genome Sequencing Center for Infectious Disease"/>
            <person name="Wu L."/>
            <person name="Ma J."/>
        </authorList>
    </citation>
    <scope>NUCLEOTIDE SEQUENCE [LARGE SCALE GENOMIC DNA]</scope>
    <source>
        <strain evidence="16">JCM 7356</strain>
    </source>
</reference>
<keyword evidence="8" id="KW-0276">Fatty acid metabolism</keyword>
<evidence type="ECO:0000313" key="16">
    <source>
        <dbReference type="Proteomes" id="UP001500305"/>
    </source>
</evidence>
<evidence type="ECO:0000313" key="15">
    <source>
        <dbReference type="EMBL" id="GAA2259972.1"/>
    </source>
</evidence>
<dbReference type="PRINTS" id="PR00457">
    <property type="entry name" value="ANPEROXIDASE"/>
</dbReference>
<accession>A0ABP5RHF0</accession>
<keyword evidence="2" id="KW-0444">Lipid biosynthesis</keyword>
<keyword evidence="4" id="KW-0349">Heme</keyword>
<evidence type="ECO:0000256" key="13">
    <source>
        <dbReference type="ARBA" id="ARBA00023160"/>
    </source>
</evidence>
<evidence type="ECO:0000256" key="6">
    <source>
        <dbReference type="ARBA" id="ARBA00022767"/>
    </source>
</evidence>
<gene>
    <name evidence="15" type="ORF">GCM10010430_50030</name>
</gene>
<dbReference type="InterPro" id="IPR010255">
    <property type="entry name" value="Haem_peroxidase_sf"/>
</dbReference>
<evidence type="ECO:0000256" key="9">
    <source>
        <dbReference type="ARBA" id="ARBA00022964"/>
    </source>
</evidence>
<dbReference type="RefSeq" id="WP_344638759.1">
    <property type="nucleotide sequence ID" value="NZ_BAAATR010000025.1"/>
</dbReference>
<comment type="cofactor">
    <cofactor evidence="1">
        <name>Ca(2+)</name>
        <dbReference type="ChEBI" id="CHEBI:29108"/>
    </cofactor>
</comment>
<dbReference type="Pfam" id="PF03098">
    <property type="entry name" value="An_peroxidase"/>
    <property type="match status" value="1"/>
</dbReference>
<dbReference type="Gene3D" id="1.10.640.10">
    <property type="entry name" value="Haem peroxidase domain superfamily, animal type"/>
    <property type="match status" value="1"/>
</dbReference>
<keyword evidence="6" id="KW-0925">Oxylipin biosynthesis</keyword>
<evidence type="ECO:0000256" key="5">
    <source>
        <dbReference type="ARBA" id="ARBA00022723"/>
    </source>
</evidence>
<dbReference type="PANTHER" id="PTHR11903">
    <property type="entry name" value="PROSTAGLANDIN G/H SYNTHASE"/>
    <property type="match status" value="1"/>
</dbReference>
<name>A0ABP5RHF0_9ACTN</name>
<dbReference type="InterPro" id="IPR050783">
    <property type="entry name" value="Oxylipin_biosynth_metab"/>
</dbReference>
<evidence type="ECO:0000256" key="4">
    <source>
        <dbReference type="ARBA" id="ARBA00022617"/>
    </source>
</evidence>
<dbReference type="EMBL" id="BAAATR010000025">
    <property type="protein sequence ID" value="GAA2259972.1"/>
    <property type="molecule type" value="Genomic_DNA"/>
</dbReference>
<sequence length="620" mass="70373">MVEQRSPRSGRRPAASASRPEAAFLRAYRQAYQRLAVTVDHRIGWDRLPTPLGLAVLKGLRDLLRRENLFDTTDYPAVDLPPIEPRRARDTIERSADGTHNDLGSPRMGMADSRFGRNVPPERTFPEPEPQLLAPSPREVSRALLTRREFVPAESVNSLVAAWLQFMIRDWFTHGPGTMADPWRIELVDDDPWPTRPMLVPRTIPDPTRQPGDGLPPSYLNQSTHWWDASQLYGDSLEAQRRLRTGDGGRLREPENGAMFFDDPEQDPANTAGFWLGLAMMHRLFVLEHNAVCGRLQDEFPKWTDEQLFQRARLVIAALLAKIHTVEWTPAVVSHPTTVAALRANWYGVLGERVHRLFGRISGSEVLSGIVGGRTDHFGVPYALTEEFTAVYRMHPLIRDDWSFRSAGDDTVLQEATFRELAGPRAYELLAKHSLTDLFYSFGTAHPGLVTLHNYPRFMQEFERPDGKLVDLGAVDILRIRELGVPRYNEFRRLLHLSPAKDFESLAQDPDLARELSLVYQGDIERVDLMVGMFAERRPEGFAFSDTAFRIFILMASRRLNSDRFLTRDFTPQVYTQAGLDWIEDNTMSSVLLRHFPDLRPAMASVANAFAPWQTTGPGA</sequence>
<evidence type="ECO:0000256" key="10">
    <source>
        <dbReference type="ARBA" id="ARBA00023002"/>
    </source>
</evidence>
<dbReference type="InterPro" id="IPR034815">
    <property type="entry name" value="A_dioxygenase"/>
</dbReference>
<dbReference type="CDD" id="cd09818">
    <property type="entry name" value="PIOX_like"/>
    <property type="match status" value="1"/>
</dbReference>
<keyword evidence="11" id="KW-0408">Iron</keyword>
<keyword evidence="3 15" id="KW-0575">Peroxidase</keyword>
<dbReference type="SUPFAM" id="SSF48113">
    <property type="entry name" value="Heme-dependent peroxidases"/>
    <property type="match status" value="1"/>
</dbReference>
<proteinExistence type="predicted"/>
<keyword evidence="12" id="KW-0443">Lipid metabolism</keyword>
<evidence type="ECO:0000256" key="11">
    <source>
        <dbReference type="ARBA" id="ARBA00023004"/>
    </source>
</evidence>
<dbReference type="InterPro" id="IPR019791">
    <property type="entry name" value="Haem_peroxidase_animal"/>
</dbReference>
<keyword evidence="16" id="KW-1185">Reference proteome</keyword>
<organism evidence="15 16">
    <name type="scientific">Kitasatospora cystarginea</name>
    <dbReference type="NCBI Taxonomy" id="58350"/>
    <lineage>
        <taxon>Bacteria</taxon>
        <taxon>Bacillati</taxon>
        <taxon>Actinomycetota</taxon>
        <taxon>Actinomycetes</taxon>
        <taxon>Kitasatosporales</taxon>
        <taxon>Streptomycetaceae</taxon>
        <taxon>Kitasatospora</taxon>
    </lineage>
</organism>
<evidence type="ECO:0000256" key="1">
    <source>
        <dbReference type="ARBA" id="ARBA00001913"/>
    </source>
</evidence>